<feature type="transmembrane region" description="Helical" evidence="1">
    <location>
        <begin position="31"/>
        <end position="55"/>
    </location>
</feature>
<keyword evidence="3" id="KW-1185">Reference proteome</keyword>
<protein>
    <submittedName>
        <fullName evidence="2">Uncharacterized protein</fullName>
    </submittedName>
</protein>
<reference evidence="2 3" key="1">
    <citation type="journal article" date="2014" name="Genome Announc.">
        <title>Draft Genome Sequence of Petroleum Oil-Degrading Marine Bacterium Pseudomonas taeanensis Strain MS-3, Isolated from a Crude Oil-Contaminated Seashore.</title>
        <authorList>
            <person name="Lee S.Y."/>
            <person name="Kim S.H."/>
            <person name="Lee D.G."/>
            <person name="Shin S."/>
            <person name="Yun S.H."/>
            <person name="Choi C.W."/>
            <person name="Chung Y.H."/>
            <person name="Choi J.S."/>
            <person name="Kahng H.Y."/>
            <person name="Kim S.I."/>
        </authorList>
    </citation>
    <scope>NUCLEOTIDE SEQUENCE [LARGE SCALE GENOMIC DNA]</scope>
    <source>
        <strain evidence="2 3">MS-3</strain>
    </source>
</reference>
<gene>
    <name evidence="2" type="ORF">TMS3_0114715</name>
</gene>
<keyword evidence="1" id="KW-0472">Membrane</keyword>
<dbReference type="AlphaFoldDB" id="A0A0A1YFQ1"/>
<proteinExistence type="predicted"/>
<evidence type="ECO:0000256" key="1">
    <source>
        <dbReference type="SAM" id="Phobius"/>
    </source>
</evidence>
<keyword evidence="1" id="KW-1133">Transmembrane helix</keyword>
<sequence length="66" mass="7408">MAMTRTIECSRPRTLRALNAAMSGRRLSGWLIRPALCCPAIGVVAIPLTTLRGAWIEFYMDMRVLQ</sequence>
<evidence type="ECO:0000313" key="2">
    <source>
        <dbReference type="EMBL" id="KFX68745.1"/>
    </source>
</evidence>
<accession>A0A0A1YFQ1</accession>
<dbReference type="EMBL" id="AWSQ01000004">
    <property type="protein sequence ID" value="KFX68745.1"/>
    <property type="molecule type" value="Genomic_DNA"/>
</dbReference>
<dbReference type="Proteomes" id="UP000030063">
    <property type="component" value="Unassembled WGS sequence"/>
</dbReference>
<comment type="caution">
    <text evidence="2">The sequence shown here is derived from an EMBL/GenBank/DDBJ whole genome shotgun (WGS) entry which is preliminary data.</text>
</comment>
<keyword evidence="1" id="KW-0812">Transmembrane</keyword>
<evidence type="ECO:0000313" key="3">
    <source>
        <dbReference type="Proteomes" id="UP000030063"/>
    </source>
</evidence>
<name>A0A0A1YFQ1_9PSED</name>
<organism evidence="2 3">
    <name type="scientific">Pseudomonas taeanensis MS-3</name>
    <dbReference type="NCBI Taxonomy" id="1395571"/>
    <lineage>
        <taxon>Bacteria</taxon>
        <taxon>Pseudomonadati</taxon>
        <taxon>Pseudomonadota</taxon>
        <taxon>Gammaproteobacteria</taxon>
        <taxon>Pseudomonadales</taxon>
        <taxon>Pseudomonadaceae</taxon>
        <taxon>Pseudomonas</taxon>
    </lineage>
</organism>